<dbReference type="InterPro" id="IPR002738">
    <property type="entry name" value="RNase_P_p30"/>
</dbReference>
<reference evidence="5 6" key="1">
    <citation type="journal article" date="2018" name="BMC Genomics">
        <title>Comparative genome analyses reveal sequence features reflecting distinct modes of host-adaptation between dicot and monocot powdery mildew.</title>
        <authorList>
            <person name="Wu Y."/>
            <person name="Ma X."/>
            <person name="Pan Z."/>
            <person name="Kale S.D."/>
            <person name="Song Y."/>
            <person name="King H."/>
            <person name="Zhang Q."/>
            <person name="Presley C."/>
            <person name="Deng X."/>
            <person name="Wei C.I."/>
            <person name="Xiao S."/>
        </authorList>
    </citation>
    <scope>NUCLEOTIDE SEQUENCE [LARGE SCALE GENOMIC DNA]</scope>
    <source>
        <strain evidence="5">UCSC1</strain>
    </source>
</reference>
<organism evidence="5 6">
    <name type="scientific">Golovinomyces cichoracearum</name>
    <dbReference type="NCBI Taxonomy" id="62708"/>
    <lineage>
        <taxon>Eukaryota</taxon>
        <taxon>Fungi</taxon>
        <taxon>Dikarya</taxon>
        <taxon>Ascomycota</taxon>
        <taxon>Pezizomycotina</taxon>
        <taxon>Leotiomycetes</taxon>
        <taxon>Erysiphales</taxon>
        <taxon>Erysiphaceae</taxon>
        <taxon>Golovinomyces</taxon>
    </lineage>
</organism>
<evidence type="ECO:0000256" key="2">
    <source>
        <dbReference type="ARBA" id="ARBA00007331"/>
    </source>
</evidence>
<gene>
    <name evidence="5" type="ORF">GcC1_072015</name>
</gene>
<dbReference type="SUPFAM" id="SSF89550">
    <property type="entry name" value="PHP domain-like"/>
    <property type="match status" value="1"/>
</dbReference>
<name>A0A420IPD8_9PEZI</name>
<dbReference type="PANTHER" id="PTHR13031:SF0">
    <property type="entry name" value="RIBONUCLEASE P PROTEIN SUBUNIT P30"/>
    <property type="match status" value="1"/>
</dbReference>
<keyword evidence="3" id="KW-0819">tRNA processing</keyword>
<proteinExistence type="inferred from homology"/>
<dbReference type="PANTHER" id="PTHR13031">
    <property type="entry name" value="RIBONUCLEASE P SUBUNIT P30"/>
    <property type="match status" value="1"/>
</dbReference>
<dbReference type="GO" id="GO:0005655">
    <property type="term" value="C:nucleolar ribonuclease P complex"/>
    <property type="evidence" value="ECO:0007669"/>
    <property type="project" value="TreeGrafter"/>
</dbReference>
<protein>
    <submittedName>
        <fullName evidence="5">Putative ribonuclease P protein subunit 3</fullName>
    </submittedName>
</protein>
<dbReference type="GO" id="GO:0003723">
    <property type="term" value="F:RNA binding"/>
    <property type="evidence" value="ECO:0007669"/>
    <property type="project" value="TreeGrafter"/>
</dbReference>
<dbReference type="Proteomes" id="UP000285405">
    <property type="component" value="Unassembled WGS sequence"/>
</dbReference>
<feature type="region of interest" description="Disordered" evidence="4">
    <location>
        <begin position="273"/>
        <end position="303"/>
    </location>
</feature>
<dbReference type="GO" id="GO:0008033">
    <property type="term" value="P:tRNA processing"/>
    <property type="evidence" value="ECO:0007669"/>
    <property type="project" value="UniProtKB-KW"/>
</dbReference>
<comment type="subcellular location">
    <subcellularLocation>
        <location evidence="1">Nucleus</location>
    </subcellularLocation>
</comment>
<dbReference type="OrthoDB" id="17948at2759"/>
<evidence type="ECO:0000313" key="5">
    <source>
        <dbReference type="EMBL" id="RKF76377.1"/>
    </source>
</evidence>
<sequence length="303" mass="33648">MIYDLNIAWTSNKSQSSTASLEQTINFLSSDLGYQTIALTCMQSEENLTKQLVNQIPEPNNLPFKPTSSKVTILRRCTLIYTDPSKNHRLPALAPLYDILALRPTNERAFLAACLTVTEHSIISLDLTIRYPFHFKPKTLMTAVNRGIHIEICYGQCLSADSVGRRNFISNTQSLIRCTKGRGLIISSEAANVLMCRGSPDLVNLLEVWGLSRERAMEAIGKNPRHVVVNEGIKRTGFRGVIDVVDGGQALISPRNDAAVRVKGKRVLDQLHENDDHNCGSSPPPTIIKAKKRPRNERVTADC</sequence>
<dbReference type="AlphaFoldDB" id="A0A420IPD8"/>
<dbReference type="Pfam" id="PF01876">
    <property type="entry name" value="RNase_P_p30"/>
    <property type="match status" value="1"/>
</dbReference>
<comment type="similarity">
    <text evidence="2">Belongs to the eukaryotic/archaeal RNase P protein component 3 family.</text>
</comment>
<evidence type="ECO:0000256" key="3">
    <source>
        <dbReference type="ARBA" id="ARBA00022694"/>
    </source>
</evidence>
<comment type="caution">
    <text evidence="5">The sequence shown here is derived from an EMBL/GenBank/DDBJ whole genome shotgun (WGS) entry which is preliminary data.</text>
</comment>
<evidence type="ECO:0000256" key="4">
    <source>
        <dbReference type="SAM" id="MobiDB-lite"/>
    </source>
</evidence>
<evidence type="ECO:0000256" key="1">
    <source>
        <dbReference type="ARBA" id="ARBA00004123"/>
    </source>
</evidence>
<dbReference type="InterPro" id="IPR016195">
    <property type="entry name" value="Pol/histidinol_Pase-like"/>
</dbReference>
<dbReference type="Gene3D" id="3.20.20.140">
    <property type="entry name" value="Metal-dependent hydrolases"/>
    <property type="match status" value="1"/>
</dbReference>
<evidence type="ECO:0000313" key="6">
    <source>
        <dbReference type="Proteomes" id="UP000285405"/>
    </source>
</evidence>
<dbReference type="EMBL" id="MCBR01007222">
    <property type="protein sequence ID" value="RKF76377.1"/>
    <property type="molecule type" value="Genomic_DNA"/>
</dbReference>
<accession>A0A420IPD8</accession>